<reference evidence="1 2" key="1">
    <citation type="submission" date="2020-09" db="EMBL/GenBank/DDBJ databases">
        <title>De no assembly of potato wild relative species, Solanum commersonii.</title>
        <authorList>
            <person name="Cho K."/>
        </authorList>
    </citation>
    <scope>NUCLEOTIDE SEQUENCE [LARGE SCALE GENOMIC DNA]</scope>
    <source>
        <strain evidence="1">LZ3.2</strain>
        <tissue evidence="1">Leaf</tissue>
    </source>
</reference>
<accession>A0A9J5W5R8</accession>
<dbReference type="Proteomes" id="UP000824120">
    <property type="component" value="Chromosome 12"/>
</dbReference>
<dbReference type="AlphaFoldDB" id="A0A9J5W5R8"/>
<proteinExistence type="predicted"/>
<organism evidence="1 2">
    <name type="scientific">Solanum commersonii</name>
    <name type="common">Commerson's wild potato</name>
    <name type="synonym">Commerson's nightshade</name>
    <dbReference type="NCBI Taxonomy" id="4109"/>
    <lineage>
        <taxon>Eukaryota</taxon>
        <taxon>Viridiplantae</taxon>
        <taxon>Streptophyta</taxon>
        <taxon>Embryophyta</taxon>
        <taxon>Tracheophyta</taxon>
        <taxon>Spermatophyta</taxon>
        <taxon>Magnoliopsida</taxon>
        <taxon>eudicotyledons</taxon>
        <taxon>Gunneridae</taxon>
        <taxon>Pentapetalae</taxon>
        <taxon>asterids</taxon>
        <taxon>lamiids</taxon>
        <taxon>Solanales</taxon>
        <taxon>Solanaceae</taxon>
        <taxon>Solanoideae</taxon>
        <taxon>Solaneae</taxon>
        <taxon>Solanum</taxon>
    </lineage>
</organism>
<gene>
    <name evidence="1" type="ORF">H5410_060354</name>
</gene>
<keyword evidence="2" id="KW-1185">Reference proteome</keyword>
<dbReference type="EMBL" id="JACXVP010000012">
    <property type="protein sequence ID" value="KAG5570588.1"/>
    <property type="molecule type" value="Genomic_DNA"/>
</dbReference>
<name>A0A9J5W5R8_SOLCO</name>
<evidence type="ECO:0000313" key="2">
    <source>
        <dbReference type="Proteomes" id="UP000824120"/>
    </source>
</evidence>
<comment type="caution">
    <text evidence="1">The sequence shown here is derived from an EMBL/GenBank/DDBJ whole genome shotgun (WGS) entry which is preliminary data.</text>
</comment>
<sequence length="138" mass="15303">MCGRKGMEGVLRIDLALYRKLRRAALLIFISGVKKQTQRKQSLCEAARVQRFVDALVGHLYNAVAPQMKTLTYCDADHARKIENKGLEEHAAYDVHKKAKTGGSFGGNFSANHRPGKATTGFSDRDRFVFTVCIEAAS</sequence>
<evidence type="ECO:0000313" key="1">
    <source>
        <dbReference type="EMBL" id="KAG5570588.1"/>
    </source>
</evidence>
<protein>
    <submittedName>
        <fullName evidence="1">Uncharacterized protein</fullName>
    </submittedName>
</protein>
<dbReference type="OrthoDB" id="1751882at2759"/>